<dbReference type="OrthoDB" id="7409377at2"/>
<proteinExistence type="predicted"/>
<name>A0A4Y8RDV2_9HYPH</name>
<keyword evidence="3" id="KW-1185">Reference proteome</keyword>
<evidence type="ECO:0000313" key="3">
    <source>
        <dbReference type="Proteomes" id="UP000298179"/>
    </source>
</evidence>
<dbReference type="Proteomes" id="UP000298179">
    <property type="component" value="Unassembled WGS sequence"/>
</dbReference>
<feature type="region of interest" description="Disordered" evidence="1">
    <location>
        <begin position="68"/>
        <end position="88"/>
    </location>
</feature>
<evidence type="ECO:0000313" key="2">
    <source>
        <dbReference type="EMBL" id="TFF20465.1"/>
    </source>
</evidence>
<dbReference type="InterPro" id="IPR021074">
    <property type="entry name" value="Formate_DH_dsu"/>
</dbReference>
<accession>A0A4Y8RDV2</accession>
<gene>
    <name evidence="2" type="ORF">E3C22_16265</name>
</gene>
<feature type="compositionally biased region" description="Polar residues" evidence="1">
    <location>
        <begin position="74"/>
        <end position="88"/>
    </location>
</feature>
<dbReference type="Pfam" id="PF11390">
    <property type="entry name" value="FdsD"/>
    <property type="match status" value="1"/>
</dbReference>
<dbReference type="EMBL" id="SOZD01000005">
    <property type="protein sequence ID" value="TFF20465.1"/>
    <property type="molecule type" value="Genomic_DNA"/>
</dbReference>
<dbReference type="AlphaFoldDB" id="A0A4Y8RDV2"/>
<sequence>MERDKLVYMANQIAKFFESAPEGARSKGVADHINKFWEPRMRTQLFERFDAGRTSEMNPLVLEAMDAIRRPEAPQSSGAPNQGDPSLA</sequence>
<comment type="caution">
    <text evidence="2">The sequence shown here is derived from an EMBL/GenBank/DDBJ whole genome shotgun (WGS) entry which is preliminary data.</text>
</comment>
<evidence type="ECO:0000256" key="1">
    <source>
        <dbReference type="SAM" id="MobiDB-lite"/>
    </source>
</evidence>
<protein>
    <submittedName>
        <fullName evidence="2">Formate dehydrogenase</fullName>
    </submittedName>
</protein>
<reference evidence="2 3" key="1">
    <citation type="submission" date="2019-03" db="EMBL/GenBank/DDBJ databases">
        <title>Jiella endophytica sp. nov., a novel endophytic bacterium isolated from root of Ficus microcarpa Linn. f.</title>
        <authorList>
            <person name="Tuo L."/>
        </authorList>
    </citation>
    <scope>NUCLEOTIDE SEQUENCE [LARGE SCALE GENOMIC DNA]</scope>
    <source>
        <strain evidence="2 3">CBS5Q-3</strain>
    </source>
</reference>
<organism evidence="2 3">
    <name type="scientific">Jiella endophytica</name>
    <dbReference type="NCBI Taxonomy" id="2558362"/>
    <lineage>
        <taxon>Bacteria</taxon>
        <taxon>Pseudomonadati</taxon>
        <taxon>Pseudomonadota</taxon>
        <taxon>Alphaproteobacteria</taxon>
        <taxon>Hyphomicrobiales</taxon>
        <taxon>Aurantimonadaceae</taxon>
        <taxon>Jiella</taxon>
    </lineage>
</organism>
<dbReference type="RefSeq" id="WP_134763114.1">
    <property type="nucleotide sequence ID" value="NZ_SOZD01000005.1"/>
</dbReference>